<dbReference type="PIRSF" id="PIRSF002741">
    <property type="entry name" value="MppA"/>
    <property type="match status" value="1"/>
</dbReference>
<dbReference type="AlphaFoldDB" id="A0A2T4UX82"/>
<dbReference type="Gene3D" id="3.10.105.10">
    <property type="entry name" value="Dipeptide-binding Protein, Domain 3"/>
    <property type="match status" value="1"/>
</dbReference>
<dbReference type="InterPro" id="IPR030678">
    <property type="entry name" value="Peptide/Ni-bd"/>
</dbReference>
<dbReference type="PANTHER" id="PTHR30290">
    <property type="entry name" value="PERIPLASMIC BINDING COMPONENT OF ABC TRANSPORTER"/>
    <property type="match status" value="1"/>
</dbReference>
<sequence>MTAPFRRSRAASAAALALASALALTACSGASDAGTGSGDSAPVDGGRLRLAFFPDNAAFSCVDPFQTYWIEHRTVIRNVADSLTDQDPETGEIRPWLATDWTVNDSGTEYTFDLRSDVTFSDGTAFTADSVKTAFDSAQATLAELPSAYGGVYLAGYAGTDVVDADTVTVRFAAPNASFLQGTSTTNLAILAASSYAATPEERCLGNVVGSGPFTLTDYTPGTGITLDKRDGYAWGSALRENTGEAHLDGIDVTYVAEDSVRVGQLTSDEIDVAWPRNPITENDQAVITGGGDTVESRALPGPASNYYPNVAEGRILSDARVRQAVQKAIDRETYATTVFGADYPAVTSVYNTTTPYWVDESDALAFDAEGAGELLDEAGWELGDDGYRSKDGRRLTLSVPIVAQFGAGDQLIQDQLKQVGIDLELNVITNAQRADVLGSGQYDLISTYYTRADPGVIQWIVDSRVAGSKAQAVNNFAPEQAAEVQALLDEGVQTVDPTARAAVYAELQDYLIDDALVFPFAERVQLAGVSSRVHGFRFTSESFGDFADAWIQP</sequence>
<dbReference type="GO" id="GO:0043190">
    <property type="term" value="C:ATP-binding cassette (ABC) transporter complex"/>
    <property type="evidence" value="ECO:0007669"/>
    <property type="project" value="InterPro"/>
</dbReference>
<feature type="chain" id="PRO_5039004524" evidence="1">
    <location>
        <begin position="34"/>
        <end position="554"/>
    </location>
</feature>
<dbReference type="CDD" id="cd08492">
    <property type="entry name" value="PBP2_NikA_DppA_OppA_like_15"/>
    <property type="match status" value="1"/>
</dbReference>
<comment type="caution">
    <text evidence="3">The sequence shown here is derived from an EMBL/GenBank/DDBJ whole genome shotgun (WGS) entry which is preliminary data.</text>
</comment>
<dbReference type="Proteomes" id="UP000241085">
    <property type="component" value="Unassembled WGS sequence"/>
</dbReference>
<feature type="domain" description="Solute-binding protein family 5" evidence="2">
    <location>
        <begin position="92"/>
        <end position="452"/>
    </location>
</feature>
<dbReference type="Gene3D" id="3.40.190.10">
    <property type="entry name" value="Periplasmic binding protein-like II"/>
    <property type="match status" value="1"/>
</dbReference>
<dbReference type="RefSeq" id="WP_107575362.1">
    <property type="nucleotide sequence ID" value="NZ_PZPL01000001.1"/>
</dbReference>
<protein>
    <submittedName>
        <fullName evidence="3">ABC transporter substrate-binding protein</fullName>
    </submittedName>
</protein>
<keyword evidence="1" id="KW-0732">Signal</keyword>
<keyword evidence="4" id="KW-1185">Reference proteome</keyword>
<accession>A0A2T4UX82</accession>
<dbReference type="EMBL" id="PZPL01000001">
    <property type="protein sequence ID" value="PTL74131.1"/>
    <property type="molecule type" value="Genomic_DNA"/>
</dbReference>
<dbReference type="InterPro" id="IPR000914">
    <property type="entry name" value="SBP_5_dom"/>
</dbReference>
<evidence type="ECO:0000259" key="2">
    <source>
        <dbReference type="Pfam" id="PF00496"/>
    </source>
</evidence>
<dbReference type="GO" id="GO:1904680">
    <property type="term" value="F:peptide transmembrane transporter activity"/>
    <property type="evidence" value="ECO:0007669"/>
    <property type="project" value="TreeGrafter"/>
</dbReference>
<dbReference type="PROSITE" id="PS51257">
    <property type="entry name" value="PROKAR_LIPOPROTEIN"/>
    <property type="match status" value="1"/>
</dbReference>
<reference evidence="3 4" key="1">
    <citation type="submission" date="2018-03" db="EMBL/GenBank/DDBJ databases">
        <title>Bacteriophage NCPPB3778 and a type I-E CRISPR drive the evolution of the US Biological Select Agent, Rathayibacter toxicus.</title>
        <authorList>
            <person name="Davis E.W.II."/>
            <person name="Tabima J.F."/>
            <person name="Weisberg A.J."/>
            <person name="Dantas Lopes L."/>
            <person name="Wiseman M.S."/>
            <person name="Wiseman M.S."/>
            <person name="Pupko T."/>
            <person name="Belcher M.S."/>
            <person name="Sechler A.J."/>
            <person name="Tancos M.A."/>
            <person name="Schroeder B.K."/>
            <person name="Murray T.D."/>
            <person name="Luster D.G."/>
            <person name="Schneider W.L."/>
            <person name="Rogers E."/>
            <person name="Andreote F.D."/>
            <person name="Grunwald N.J."/>
            <person name="Putnam M.L."/>
            <person name="Chang J.H."/>
        </authorList>
    </citation>
    <scope>NUCLEOTIDE SEQUENCE [LARGE SCALE GENOMIC DNA]</scope>
    <source>
        <strain evidence="3 4">DSM 15933</strain>
    </source>
</reference>
<name>A0A2T4UX82_9MICO</name>
<feature type="signal peptide" evidence="1">
    <location>
        <begin position="1"/>
        <end position="33"/>
    </location>
</feature>
<dbReference type="InterPro" id="IPR039424">
    <property type="entry name" value="SBP_5"/>
</dbReference>
<dbReference type="GO" id="GO:0042597">
    <property type="term" value="C:periplasmic space"/>
    <property type="evidence" value="ECO:0007669"/>
    <property type="project" value="UniProtKB-ARBA"/>
</dbReference>
<gene>
    <name evidence="3" type="ORF">C1I63_15655</name>
</gene>
<evidence type="ECO:0000256" key="1">
    <source>
        <dbReference type="SAM" id="SignalP"/>
    </source>
</evidence>
<organism evidence="3 4">
    <name type="scientific">Rathayibacter caricis DSM 15933</name>
    <dbReference type="NCBI Taxonomy" id="1328867"/>
    <lineage>
        <taxon>Bacteria</taxon>
        <taxon>Bacillati</taxon>
        <taxon>Actinomycetota</taxon>
        <taxon>Actinomycetes</taxon>
        <taxon>Micrococcales</taxon>
        <taxon>Microbacteriaceae</taxon>
        <taxon>Rathayibacter</taxon>
    </lineage>
</organism>
<dbReference type="SUPFAM" id="SSF53850">
    <property type="entry name" value="Periplasmic binding protein-like II"/>
    <property type="match status" value="1"/>
</dbReference>
<evidence type="ECO:0000313" key="4">
    <source>
        <dbReference type="Proteomes" id="UP000241085"/>
    </source>
</evidence>
<dbReference type="PANTHER" id="PTHR30290:SF65">
    <property type="entry name" value="MONOACYL PHOSPHATIDYLINOSITOL TETRAMANNOSIDE-BINDING PROTEIN LPQW-RELATED"/>
    <property type="match status" value="1"/>
</dbReference>
<evidence type="ECO:0000313" key="3">
    <source>
        <dbReference type="EMBL" id="PTL74131.1"/>
    </source>
</evidence>
<proteinExistence type="predicted"/>
<dbReference type="Pfam" id="PF00496">
    <property type="entry name" value="SBP_bac_5"/>
    <property type="match status" value="1"/>
</dbReference>
<dbReference type="GO" id="GO:0015833">
    <property type="term" value="P:peptide transport"/>
    <property type="evidence" value="ECO:0007669"/>
    <property type="project" value="TreeGrafter"/>
</dbReference>